<sequence>MSPKYEIGQKVIVRPVNEQPSSKRGGDIESYAGQIGEVSNYYWISPRTGQVFYIYTVRVGTDYKEVVLYEDEIEAHIA</sequence>
<reference evidence="1" key="1">
    <citation type="journal article" date="2014" name="Front. Microbiol.">
        <title>High frequency of phylogenetically diverse reductive dehalogenase-homologous genes in deep subseafloor sedimentary metagenomes.</title>
        <authorList>
            <person name="Kawai M."/>
            <person name="Futagami T."/>
            <person name="Toyoda A."/>
            <person name="Takaki Y."/>
            <person name="Nishi S."/>
            <person name="Hori S."/>
            <person name="Arai W."/>
            <person name="Tsubouchi T."/>
            <person name="Morono Y."/>
            <person name="Uchiyama I."/>
            <person name="Ito T."/>
            <person name="Fujiyama A."/>
            <person name="Inagaki F."/>
            <person name="Takami H."/>
        </authorList>
    </citation>
    <scope>NUCLEOTIDE SEQUENCE</scope>
    <source>
        <strain evidence="1">Expedition CK06-06</strain>
    </source>
</reference>
<dbReference type="AlphaFoldDB" id="X1UNI1"/>
<gene>
    <name evidence="1" type="ORF">S12H4_28990</name>
</gene>
<protein>
    <submittedName>
        <fullName evidence="1">Uncharacterized protein</fullName>
    </submittedName>
</protein>
<dbReference type="EMBL" id="BARW01016682">
    <property type="protein sequence ID" value="GAI93914.1"/>
    <property type="molecule type" value="Genomic_DNA"/>
</dbReference>
<organism evidence="1">
    <name type="scientific">marine sediment metagenome</name>
    <dbReference type="NCBI Taxonomy" id="412755"/>
    <lineage>
        <taxon>unclassified sequences</taxon>
        <taxon>metagenomes</taxon>
        <taxon>ecological metagenomes</taxon>
    </lineage>
</organism>
<proteinExistence type="predicted"/>
<evidence type="ECO:0000313" key="1">
    <source>
        <dbReference type="EMBL" id="GAI93914.1"/>
    </source>
</evidence>
<accession>X1UNI1</accession>
<comment type="caution">
    <text evidence="1">The sequence shown here is derived from an EMBL/GenBank/DDBJ whole genome shotgun (WGS) entry which is preliminary data.</text>
</comment>
<name>X1UNI1_9ZZZZ</name>